<dbReference type="SMART" id="SM00382">
    <property type="entry name" value="AAA"/>
    <property type="match status" value="1"/>
</dbReference>
<keyword evidence="4 9" id="KW-0812">Transmembrane</keyword>
<dbReference type="CDD" id="cd18548">
    <property type="entry name" value="ABC_6TM_Tm287_like"/>
    <property type="match status" value="1"/>
</dbReference>
<name>A0A839RIZ5_9ACTN</name>
<dbReference type="RefSeq" id="WP_064440304.1">
    <property type="nucleotide sequence ID" value="NZ_BDDI01000007.1"/>
</dbReference>
<dbReference type="OrthoDB" id="9806127at2"/>
<feature type="transmembrane region" description="Helical" evidence="9">
    <location>
        <begin position="157"/>
        <end position="177"/>
    </location>
</feature>
<dbReference type="GO" id="GO:0015421">
    <property type="term" value="F:ABC-type oligopeptide transporter activity"/>
    <property type="evidence" value="ECO:0007669"/>
    <property type="project" value="TreeGrafter"/>
</dbReference>
<evidence type="ECO:0000256" key="9">
    <source>
        <dbReference type="SAM" id="Phobius"/>
    </source>
</evidence>
<dbReference type="Pfam" id="PF00664">
    <property type="entry name" value="ABC_membrane"/>
    <property type="match status" value="1"/>
</dbReference>
<evidence type="ECO:0000259" key="10">
    <source>
        <dbReference type="PROSITE" id="PS50893"/>
    </source>
</evidence>
<keyword evidence="5" id="KW-0547">Nucleotide-binding</keyword>
<dbReference type="EMBL" id="JACHWS010000001">
    <property type="protein sequence ID" value="MBB3036420.1"/>
    <property type="molecule type" value="Genomic_DNA"/>
</dbReference>
<evidence type="ECO:0000313" key="13">
    <source>
        <dbReference type="Proteomes" id="UP000567922"/>
    </source>
</evidence>
<feature type="transmembrane region" description="Helical" evidence="9">
    <location>
        <begin position="127"/>
        <end position="151"/>
    </location>
</feature>
<evidence type="ECO:0000259" key="11">
    <source>
        <dbReference type="PROSITE" id="PS50929"/>
    </source>
</evidence>
<reference evidence="12 13" key="1">
    <citation type="submission" date="2020-08" db="EMBL/GenBank/DDBJ databases">
        <title>Sequencing the genomes of 1000 actinobacteria strains.</title>
        <authorList>
            <person name="Klenk H.-P."/>
        </authorList>
    </citation>
    <scope>NUCLEOTIDE SEQUENCE [LARGE SCALE GENOMIC DNA]</scope>
    <source>
        <strain evidence="12 13">DSM 45258</strain>
    </source>
</reference>
<evidence type="ECO:0000256" key="8">
    <source>
        <dbReference type="ARBA" id="ARBA00023136"/>
    </source>
</evidence>
<feature type="transmembrane region" description="Helical" evidence="9">
    <location>
        <begin position="16"/>
        <end position="34"/>
    </location>
</feature>
<evidence type="ECO:0000256" key="6">
    <source>
        <dbReference type="ARBA" id="ARBA00022840"/>
    </source>
</evidence>
<protein>
    <submittedName>
        <fullName evidence="12">ATP-binding cassette subfamily B protein</fullName>
    </submittedName>
</protein>
<dbReference type="Gene3D" id="1.20.1560.10">
    <property type="entry name" value="ABC transporter type 1, transmembrane domain"/>
    <property type="match status" value="1"/>
</dbReference>
<evidence type="ECO:0000256" key="1">
    <source>
        <dbReference type="ARBA" id="ARBA00004651"/>
    </source>
</evidence>
<dbReference type="InterPro" id="IPR017871">
    <property type="entry name" value="ABC_transporter-like_CS"/>
</dbReference>
<dbReference type="InterPro" id="IPR003439">
    <property type="entry name" value="ABC_transporter-like_ATP-bd"/>
</dbReference>
<keyword evidence="13" id="KW-1185">Reference proteome</keyword>
<dbReference type="SUPFAM" id="SSF90123">
    <property type="entry name" value="ABC transporter transmembrane region"/>
    <property type="match status" value="1"/>
</dbReference>
<proteinExistence type="predicted"/>
<dbReference type="GO" id="GO:0005524">
    <property type="term" value="F:ATP binding"/>
    <property type="evidence" value="ECO:0007669"/>
    <property type="project" value="UniProtKB-KW"/>
</dbReference>
<feature type="transmembrane region" description="Helical" evidence="9">
    <location>
        <begin position="271"/>
        <end position="293"/>
    </location>
</feature>
<dbReference type="GO" id="GO:0016887">
    <property type="term" value="F:ATP hydrolysis activity"/>
    <property type="evidence" value="ECO:0007669"/>
    <property type="project" value="InterPro"/>
</dbReference>
<evidence type="ECO:0000256" key="5">
    <source>
        <dbReference type="ARBA" id="ARBA00022741"/>
    </source>
</evidence>
<dbReference type="InterPro" id="IPR003593">
    <property type="entry name" value="AAA+_ATPase"/>
</dbReference>
<feature type="domain" description="ABC transporter" evidence="10">
    <location>
        <begin position="334"/>
        <end position="569"/>
    </location>
</feature>
<organism evidence="12 13">
    <name type="scientific">Hoyosella altamirensis</name>
    <dbReference type="NCBI Taxonomy" id="616997"/>
    <lineage>
        <taxon>Bacteria</taxon>
        <taxon>Bacillati</taxon>
        <taxon>Actinomycetota</taxon>
        <taxon>Actinomycetes</taxon>
        <taxon>Mycobacteriales</taxon>
        <taxon>Hoyosellaceae</taxon>
        <taxon>Hoyosella</taxon>
    </lineage>
</organism>
<dbReference type="PROSITE" id="PS50893">
    <property type="entry name" value="ABC_TRANSPORTER_2"/>
    <property type="match status" value="1"/>
</dbReference>
<evidence type="ECO:0000256" key="2">
    <source>
        <dbReference type="ARBA" id="ARBA00022448"/>
    </source>
</evidence>
<keyword evidence="7 9" id="KW-1133">Transmembrane helix</keyword>
<dbReference type="PANTHER" id="PTHR43394:SF1">
    <property type="entry name" value="ATP-BINDING CASSETTE SUB-FAMILY B MEMBER 10, MITOCHONDRIAL"/>
    <property type="match status" value="1"/>
</dbReference>
<sequence>MLLSLLRTYLAAHRRALAGIVVLQFVGAFAALFLPRLNADIIDFGVTRGDIPYIVRVGGVMLAVAAVQIVCLVGAVYLSAKTATAVGAAVRRDVFRRVSGFSAREMGLFGAPSLITRNTNDVLQVQTLIMMVLTMLVLAPVMCVGGIIMAVREEIRLSWLIAVSVPALAFTMGFIIAKMIPAYQVMQSRIDTVNRVLREQITGVRVVRAFVREPWEMKRFAHANNELTDTALRVGRLLAIAFPAVMLILNVTFVGVIWFGGIEISAGRMQVGSLTAMINYLMLILMSIMFVTFMASQVPRAAVCADRIMEVLRTPSSIIYPADPVTAMPTPGTVEFRDTTFCYPGAEKPVIENISFTVTPGTTTALIGATGSGKSTVLHLIPRLIDATSGAVVVGGVDVRDLDPPVLRSSLGYIPQRAFLFSGTIATNLRYGKPDATDSELWEALEIAQAADFVKAMPDGLDTAVAQGGTTVSGGQRQRLAIARALVRKPSVYLFDDSFSALDVATDARLRAALEPHTRNSAVLIVGQRIATIKNADQILVLEGGRIVGLGTHDQLVHTCAEYRETVESQMVVQ</sequence>
<dbReference type="PANTHER" id="PTHR43394">
    <property type="entry name" value="ATP-DEPENDENT PERMEASE MDL1, MITOCHONDRIAL"/>
    <property type="match status" value="1"/>
</dbReference>
<keyword evidence="3" id="KW-1003">Cell membrane</keyword>
<dbReference type="InterPro" id="IPR027417">
    <property type="entry name" value="P-loop_NTPase"/>
</dbReference>
<dbReference type="InterPro" id="IPR036640">
    <property type="entry name" value="ABC1_TM_sf"/>
</dbReference>
<accession>A0A839RIZ5</accession>
<evidence type="ECO:0000256" key="4">
    <source>
        <dbReference type="ARBA" id="ARBA00022692"/>
    </source>
</evidence>
<gene>
    <name evidence="12" type="ORF">FHU29_000854</name>
</gene>
<feature type="domain" description="ABC transmembrane type-1" evidence="11">
    <location>
        <begin position="18"/>
        <end position="300"/>
    </location>
</feature>
<dbReference type="PROSITE" id="PS50929">
    <property type="entry name" value="ABC_TM1F"/>
    <property type="match status" value="1"/>
</dbReference>
<dbReference type="PROSITE" id="PS00211">
    <property type="entry name" value="ABC_TRANSPORTER_1"/>
    <property type="match status" value="1"/>
</dbReference>
<dbReference type="Proteomes" id="UP000567922">
    <property type="component" value="Unassembled WGS sequence"/>
</dbReference>
<evidence type="ECO:0000313" key="12">
    <source>
        <dbReference type="EMBL" id="MBB3036420.1"/>
    </source>
</evidence>
<dbReference type="InterPro" id="IPR011527">
    <property type="entry name" value="ABC1_TM_dom"/>
</dbReference>
<evidence type="ECO:0000256" key="7">
    <source>
        <dbReference type="ARBA" id="ARBA00022989"/>
    </source>
</evidence>
<feature type="transmembrane region" description="Helical" evidence="9">
    <location>
        <begin position="54"/>
        <end position="78"/>
    </location>
</feature>
<evidence type="ECO:0000256" key="3">
    <source>
        <dbReference type="ARBA" id="ARBA00022475"/>
    </source>
</evidence>
<comment type="subcellular location">
    <subcellularLocation>
        <location evidence="1">Cell membrane</location>
        <topology evidence="1">Multi-pass membrane protein</topology>
    </subcellularLocation>
</comment>
<feature type="transmembrane region" description="Helical" evidence="9">
    <location>
        <begin position="237"/>
        <end position="259"/>
    </location>
</feature>
<dbReference type="GO" id="GO:0005886">
    <property type="term" value="C:plasma membrane"/>
    <property type="evidence" value="ECO:0007669"/>
    <property type="project" value="UniProtKB-SubCell"/>
</dbReference>
<dbReference type="SUPFAM" id="SSF52540">
    <property type="entry name" value="P-loop containing nucleoside triphosphate hydrolases"/>
    <property type="match status" value="1"/>
</dbReference>
<dbReference type="AlphaFoldDB" id="A0A839RIZ5"/>
<dbReference type="FunFam" id="3.40.50.300:FF:000854">
    <property type="entry name" value="Multidrug ABC transporter ATP-binding protein"/>
    <property type="match status" value="1"/>
</dbReference>
<keyword evidence="8 9" id="KW-0472">Membrane</keyword>
<dbReference type="Gene3D" id="3.40.50.300">
    <property type="entry name" value="P-loop containing nucleotide triphosphate hydrolases"/>
    <property type="match status" value="1"/>
</dbReference>
<keyword evidence="2" id="KW-0813">Transport</keyword>
<dbReference type="Pfam" id="PF00005">
    <property type="entry name" value="ABC_tran"/>
    <property type="match status" value="1"/>
</dbReference>
<comment type="caution">
    <text evidence="12">The sequence shown here is derived from an EMBL/GenBank/DDBJ whole genome shotgun (WGS) entry which is preliminary data.</text>
</comment>
<dbReference type="InterPro" id="IPR039421">
    <property type="entry name" value="Type_1_exporter"/>
</dbReference>
<keyword evidence="6 12" id="KW-0067">ATP-binding</keyword>